<organism evidence="2 3">
    <name type="scientific">Armillaria luteobubalina</name>
    <dbReference type="NCBI Taxonomy" id="153913"/>
    <lineage>
        <taxon>Eukaryota</taxon>
        <taxon>Fungi</taxon>
        <taxon>Dikarya</taxon>
        <taxon>Basidiomycota</taxon>
        <taxon>Agaricomycotina</taxon>
        <taxon>Agaricomycetes</taxon>
        <taxon>Agaricomycetidae</taxon>
        <taxon>Agaricales</taxon>
        <taxon>Marasmiineae</taxon>
        <taxon>Physalacriaceae</taxon>
        <taxon>Armillaria</taxon>
    </lineage>
</organism>
<evidence type="ECO:0000256" key="1">
    <source>
        <dbReference type="SAM" id="MobiDB-lite"/>
    </source>
</evidence>
<sequence>MFSPSEIPLAGELEKHGSMQQELAQGDFVLGATTKFVLVQFSSRGGRLRMLMTVRCLRGALEWSDEGRDSGKGAWMAEGAKIHLRPSASVPGYRIRYKVMPMPIFVQLFELRRSPRLLQPAKKASVRKGQQSPRALRFLKRQQLHVQVQVEAKETTGKRKKALDDIADDDKLFKQLAAKRRKSRESDSPPPPPPVEKLQAYSAWHRH</sequence>
<proteinExistence type="predicted"/>
<reference evidence="2" key="1">
    <citation type="submission" date="2023-06" db="EMBL/GenBank/DDBJ databases">
        <authorList>
            <consortium name="Lawrence Berkeley National Laboratory"/>
            <person name="Ahrendt S."/>
            <person name="Sahu N."/>
            <person name="Indic B."/>
            <person name="Wong-Bajracharya J."/>
            <person name="Merenyi Z."/>
            <person name="Ke H.-M."/>
            <person name="Monk M."/>
            <person name="Kocsube S."/>
            <person name="Drula E."/>
            <person name="Lipzen A."/>
            <person name="Balint B."/>
            <person name="Henrissat B."/>
            <person name="Andreopoulos B."/>
            <person name="Martin F.M."/>
            <person name="Harder C.B."/>
            <person name="Rigling D."/>
            <person name="Ford K.L."/>
            <person name="Foster G.D."/>
            <person name="Pangilinan J."/>
            <person name="Papanicolaou A."/>
            <person name="Barry K."/>
            <person name="LaButti K."/>
            <person name="Viragh M."/>
            <person name="Koriabine M."/>
            <person name="Yan M."/>
            <person name="Riley R."/>
            <person name="Champramary S."/>
            <person name="Plett K.L."/>
            <person name="Tsai I.J."/>
            <person name="Slot J."/>
            <person name="Sipos G."/>
            <person name="Plett J."/>
            <person name="Nagy L.G."/>
            <person name="Grigoriev I.V."/>
        </authorList>
    </citation>
    <scope>NUCLEOTIDE SEQUENCE</scope>
    <source>
        <strain evidence="2">HWK02</strain>
    </source>
</reference>
<dbReference type="EMBL" id="JAUEPU010000020">
    <property type="protein sequence ID" value="KAK0494431.1"/>
    <property type="molecule type" value="Genomic_DNA"/>
</dbReference>
<keyword evidence="3" id="KW-1185">Reference proteome</keyword>
<protein>
    <submittedName>
        <fullName evidence="2">Uncharacterized protein</fullName>
    </submittedName>
</protein>
<feature type="region of interest" description="Disordered" evidence="1">
    <location>
        <begin position="177"/>
        <end position="207"/>
    </location>
</feature>
<comment type="caution">
    <text evidence="2">The sequence shown here is derived from an EMBL/GenBank/DDBJ whole genome shotgun (WGS) entry which is preliminary data.</text>
</comment>
<evidence type="ECO:0000313" key="2">
    <source>
        <dbReference type="EMBL" id="KAK0494431.1"/>
    </source>
</evidence>
<name>A0AA39Q1K9_9AGAR</name>
<gene>
    <name evidence="2" type="ORF">EDD18DRAFT_1106961</name>
</gene>
<evidence type="ECO:0000313" key="3">
    <source>
        <dbReference type="Proteomes" id="UP001175228"/>
    </source>
</evidence>
<accession>A0AA39Q1K9</accession>
<dbReference type="AlphaFoldDB" id="A0AA39Q1K9"/>
<dbReference type="Proteomes" id="UP001175228">
    <property type="component" value="Unassembled WGS sequence"/>
</dbReference>